<evidence type="ECO:0000256" key="7">
    <source>
        <dbReference type="ARBA" id="ARBA00029829"/>
    </source>
</evidence>
<evidence type="ECO:0000313" key="11">
    <source>
        <dbReference type="EMBL" id="MRN55039.1"/>
    </source>
</evidence>
<keyword evidence="12" id="KW-1185">Reference proteome</keyword>
<comment type="caution">
    <text evidence="11">The sequence shown here is derived from an EMBL/GenBank/DDBJ whole genome shotgun (WGS) entry which is preliminary data.</text>
</comment>
<sequence length="255" mass="27815">MMNNKKQTSICDLSLDVLSGVCTDEERVAFERHLPSCEACQADKDELQLIWEALYADMEPIEPPMDLKQQVMDAAFAADTAMAVQTVSTISRRKPRRRWLFTASAALVLALLILGSAWNITLYQKRASGPLPIEQALSVSASQVSKVVSLQPQFPAESQAFGIACIIDNGKSKQFVVYVYGAPDTIGTQAYQVWLIKDGVRRSAGTFRVSDEGKGVGVLAMPIQSDTLSFDTIGITLEPDDKGDQPRGEKILGSV</sequence>
<dbReference type="EMBL" id="WJXB01000007">
    <property type="protein sequence ID" value="MRN55039.1"/>
    <property type="molecule type" value="Genomic_DNA"/>
</dbReference>
<dbReference type="Gene3D" id="1.10.10.1320">
    <property type="entry name" value="Anti-sigma factor, zinc-finger domain"/>
    <property type="match status" value="1"/>
</dbReference>
<gene>
    <name evidence="11" type="ORF">GJB61_18845</name>
</gene>
<dbReference type="GO" id="GO:0005886">
    <property type="term" value="C:plasma membrane"/>
    <property type="evidence" value="ECO:0007669"/>
    <property type="project" value="UniProtKB-SubCell"/>
</dbReference>
<evidence type="ECO:0000256" key="6">
    <source>
        <dbReference type="ARBA" id="ARBA00023136"/>
    </source>
</evidence>
<name>A0A7X2H7N1_9BACL</name>
<accession>A0A7X2H7N1</accession>
<evidence type="ECO:0000256" key="8">
    <source>
        <dbReference type="ARBA" id="ARBA00030803"/>
    </source>
</evidence>
<keyword evidence="3" id="KW-1003">Cell membrane</keyword>
<evidence type="ECO:0000256" key="9">
    <source>
        <dbReference type="SAM" id="Phobius"/>
    </source>
</evidence>
<feature type="domain" description="Anti-sigma K factor RskA C-terminal" evidence="10">
    <location>
        <begin position="103"/>
        <end position="247"/>
    </location>
</feature>
<keyword evidence="4 9" id="KW-0812">Transmembrane</keyword>
<evidence type="ECO:0000256" key="4">
    <source>
        <dbReference type="ARBA" id="ARBA00022692"/>
    </source>
</evidence>
<reference evidence="11 12" key="1">
    <citation type="submission" date="2019-11" db="EMBL/GenBank/DDBJ databases">
        <title>Paenibacillus monticola sp. nov., a novel PGPR strain isolated from mountain sample in China.</title>
        <authorList>
            <person name="Zhao Q."/>
            <person name="Li H.-P."/>
            <person name="Zhang J.-L."/>
        </authorList>
    </citation>
    <scope>NUCLEOTIDE SEQUENCE [LARGE SCALE GENOMIC DNA]</scope>
    <source>
        <strain evidence="11 12">LC-T2</strain>
    </source>
</reference>
<comment type="subcellular location">
    <subcellularLocation>
        <location evidence="2">Cell membrane</location>
    </subcellularLocation>
    <subcellularLocation>
        <location evidence="1">Membrane</location>
        <topology evidence="1">Single-pass membrane protein</topology>
    </subcellularLocation>
</comment>
<evidence type="ECO:0000256" key="2">
    <source>
        <dbReference type="ARBA" id="ARBA00004236"/>
    </source>
</evidence>
<dbReference type="AlphaFoldDB" id="A0A7X2H7N1"/>
<evidence type="ECO:0000256" key="5">
    <source>
        <dbReference type="ARBA" id="ARBA00022989"/>
    </source>
</evidence>
<organism evidence="11 12">
    <name type="scientific">Paenibacillus monticola</name>
    <dbReference type="NCBI Taxonomy" id="2666075"/>
    <lineage>
        <taxon>Bacteria</taxon>
        <taxon>Bacillati</taxon>
        <taxon>Bacillota</taxon>
        <taxon>Bacilli</taxon>
        <taxon>Bacillales</taxon>
        <taxon>Paenibacillaceae</taxon>
        <taxon>Paenibacillus</taxon>
    </lineage>
</organism>
<protein>
    <recommendedName>
        <fullName evidence="8">Regulator of SigK</fullName>
    </recommendedName>
    <alternativeName>
        <fullName evidence="7">Sigma-K anti-sigma factor RskA</fullName>
    </alternativeName>
</protein>
<dbReference type="Proteomes" id="UP000463051">
    <property type="component" value="Unassembled WGS sequence"/>
</dbReference>
<keyword evidence="5 9" id="KW-1133">Transmembrane helix</keyword>
<dbReference type="InterPro" id="IPR051474">
    <property type="entry name" value="Anti-sigma-K/W_factor"/>
</dbReference>
<evidence type="ECO:0000256" key="1">
    <source>
        <dbReference type="ARBA" id="ARBA00004167"/>
    </source>
</evidence>
<evidence type="ECO:0000313" key="12">
    <source>
        <dbReference type="Proteomes" id="UP000463051"/>
    </source>
</evidence>
<dbReference type="Pfam" id="PF10099">
    <property type="entry name" value="RskA_C"/>
    <property type="match status" value="1"/>
</dbReference>
<dbReference type="InterPro" id="IPR018764">
    <property type="entry name" value="RskA_C"/>
</dbReference>
<keyword evidence="6 9" id="KW-0472">Membrane</keyword>
<dbReference type="RefSeq" id="WP_154120548.1">
    <property type="nucleotide sequence ID" value="NZ_WJXB01000007.1"/>
</dbReference>
<dbReference type="InterPro" id="IPR041916">
    <property type="entry name" value="Anti_sigma_zinc_sf"/>
</dbReference>
<proteinExistence type="predicted"/>
<evidence type="ECO:0000256" key="3">
    <source>
        <dbReference type="ARBA" id="ARBA00022475"/>
    </source>
</evidence>
<evidence type="ECO:0000259" key="10">
    <source>
        <dbReference type="Pfam" id="PF10099"/>
    </source>
</evidence>
<dbReference type="GO" id="GO:0006417">
    <property type="term" value="P:regulation of translation"/>
    <property type="evidence" value="ECO:0007669"/>
    <property type="project" value="TreeGrafter"/>
</dbReference>
<dbReference type="PANTHER" id="PTHR37461">
    <property type="entry name" value="ANTI-SIGMA-K FACTOR RSKA"/>
    <property type="match status" value="1"/>
</dbReference>
<dbReference type="PANTHER" id="PTHR37461:SF1">
    <property type="entry name" value="ANTI-SIGMA-K FACTOR RSKA"/>
    <property type="match status" value="1"/>
</dbReference>
<feature type="transmembrane region" description="Helical" evidence="9">
    <location>
        <begin position="99"/>
        <end position="118"/>
    </location>
</feature>
<dbReference type="GO" id="GO:0016989">
    <property type="term" value="F:sigma factor antagonist activity"/>
    <property type="evidence" value="ECO:0007669"/>
    <property type="project" value="TreeGrafter"/>
</dbReference>